<gene>
    <name evidence="2" type="ORF">DERYTH_LOCUS22166</name>
</gene>
<sequence>DYNESFKCIKLSSQGEVQNLQDGNSQSARDDNSQSVQDNDSQSVQGNSLQSVQGDASQSIQGDKHKSLFLIDKAFLLVNKLTNLANSSSTSLANYRI</sequence>
<proteinExistence type="predicted"/>
<accession>A0A9N9JUQ0</accession>
<dbReference type="EMBL" id="CAJVPY010030047">
    <property type="protein sequence ID" value="CAG8794941.1"/>
    <property type="molecule type" value="Genomic_DNA"/>
</dbReference>
<feature type="non-terminal residue" evidence="2">
    <location>
        <position position="97"/>
    </location>
</feature>
<comment type="caution">
    <text evidence="2">The sequence shown here is derived from an EMBL/GenBank/DDBJ whole genome shotgun (WGS) entry which is preliminary data.</text>
</comment>
<dbReference type="Proteomes" id="UP000789405">
    <property type="component" value="Unassembled WGS sequence"/>
</dbReference>
<keyword evidence="3" id="KW-1185">Reference proteome</keyword>
<feature type="region of interest" description="Disordered" evidence="1">
    <location>
        <begin position="16"/>
        <end position="60"/>
    </location>
</feature>
<feature type="compositionally biased region" description="Low complexity" evidence="1">
    <location>
        <begin position="33"/>
        <end position="45"/>
    </location>
</feature>
<evidence type="ECO:0000313" key="3">
    <source>
        <dbReference type="Proteomes" id="UP000789405"/>
    </source>
</evidence>
<reference evidence="2" key="1">
    <citation type="submission" date="2021-06" db="EMBL/GenBank/DDBJ databases">
        <authorList>
            <person name="Kallberg Y."/>
            <person name="Tangrot J."/>
            <person name="Rosling A."/>
        </authorList>
    </citation>
    <scope>NUCLEOTIDE SEQUENCE</scope>
    <source>
        <strain evidence="2">MA453B</strain>
    </source>
</reference>
<organism evidence="2 3">
    <name type="scientific">Dentiscutata erythropus</name>
    <dbReference type="NCBI Taxonomy" id="1348616"/>
    <lineage>
        <taxon>Eukaryota</taxon>
        <taxon>Fungi</taxon>
        <taxon>Fungi incertae sedis</taxon>
        <taxon>Mucoromycota</taxon>
        <taxon>Glomeromycotina</taxon>
        <taxon>Glomeromycetes</taxon>
        <taxon>Diversisporales</taxon>
        <taxon>Gigasporaceae</taxon>
        <taxon>Dentiscutata</taxon>
    </lineage>
</organism>
<feature type="non-terminal residue" evidence="2">
    <location>
        <position position="1"/>
    </location>
</feature>
<evidence type="ECO:0000256" key="1">
    <source>
        <dbReference type="SAM" id="MobiDB-lite"/>
    </source>
</evidence>
<feature type="compositionally biased region" description="Polar residues" evidence="1">
    <location>
        <begin position="46"/>
        <end position="60"/>
    </location>
</feature>
<dbReference type="AlphaFoldDB" id="A0A9N9JUQ0"/>
<dbReference type="SUPFAM" id="SSF69349">
    <property type="entry name" value="Phage fibre proteins"/>
    <property type="match status" value="1"/>
</dbReference>
<feature type="compositionally biased region" description="Polar residues" evidence="1">
    <location>
        <begin position="16"/>
        <end position="27"/>
    </location>
</feature>
<name>A0A9N9JUQ0_9GLOM</name>
<protein>
    <submittedName>
        <fullName evidence="2">15990_t:CDS:1</fullName>
    </submittedName>
</protein>
<evidence type="ECO:0000313" key="2">
    <source>
        <dbReference type="EMBL" id="CAG8794941.1"/>
    </source>
</evidence>